<evidence type="ECO:0000256" key="3">
    <source>
        <dbReference type="ARBA" id="ARBA00022801"/>
    </source>
</evidence>
<dbReference type="Pfam" id="PF02902">
    <property type="entry name" value="Peptidase_C48"/>
    <property type="match status" value="1"/>
</dbReference>
<feature type="domain" description="Ubiquitin-like protease family profile" evidence="4">
    <location>
        <begin position="93"/>
        <end position="174"/>
    </location>
</feature>
<name>A0A9W7T2Z5_TRIRA</name>
<dbReference type="Proteomes" id="UP001059041">
    <property type="component" value="Unassembled WGS sequence"/>
</dbReference>
<dbReference type="InterPro" id="IPR003653">
    <property type="entry name" value="Peptidase_C48_C"/>
</dbReference>
<dbReference type="GO" id="GO:0008234">
    <property type="term" value="F:cysteine-type peptidase activity"/>
    <property type="evidence" value="ECO:0007669"/>
    <property type="project" value="InterPro"/>
</dbReference>
<accession>A0A9W7T2Z5</accession>
<evidence type="ECO:0000313" key="5">
    <source>
        <dbReference type="EMBL" id="KAI7789264.1"/>
    </source>
</evidence>
<comment type="caution">
    <text evidence="5">The sequence shown here is derived from an EMBL/GenBank/DDBJ whole genome shotgun (WGS) entry which is preliminary data.</text>
</comment>
<keyword evidence="2" id="KW-0645">Protease</keyword>
<dbReference type="InterPro" id="IPR038765">
    <property type="entry name" value="Papain-like_cys_pep_sf"/>
</dbReference>
<keyword evidence="6" id="KW-1185">Reference proteome</keyword>
<dbReference type="GO" id="GO:0006508">
    <property type="term" value="P:proteolysis"/>
    <property type="evidence" value="ECO:0007669"/>
    <property type="project" value="UniProtKB-KW"/>
</dbReference>
<proteinExistence type="inferred from homology"/>
<evidence type="ECO:0000313" key="6">
    <source>
        <dbReference type="Proteomes" id="UP001059041"/>
    </source>
</evidence>
<protein>
    <recommendedName>
        <fullName evidence="4">Ubiquitin-like protease family profile domain-containing protein</fullName>
    </recommendedName>
</protein>
<evidence type="ECO:0000259" key="4">
    <source>
        <dbReference type="Pfam" id="PF02902"/>
    </source>
</evidence>
<gene>
    <name evidence="5" type="ORF">IRJ41_007597</name>
</gene>
<organism evidence="5 6">
    <name type="scientific">Triplophysa rosa</name>
    <name type="common">Cave loach</name>
    <dbReference type="NCBI Taxonomy" id="992332"/>
    <lineage>
        <taxon>Eukaryota</taxon>
        <taxon>Metazoa</taxon>
        <taxon>Chordata</taxon>
        <taxon>Craniata</taxon>
        <taxon>Vertebrata</taxon>
        <taxon>Euteleostomi</taxon>
        <taxon>Actinopterygii</taxon>
        <taxon>Neopterygii</taxon>
        <taxon>Teleostei</taxon>
        <taxon>Ostariophysi</taxon>
        <taxon>Cypriniformes</taxon>
        <taxon>Nemacheilidae</taxon>
        <taxon>Triplophysa</taxon>
    </lineage>
</organism>
<sequence>MSPACCCRNFHSNTSCSSLGIGMLSHSLLLLNGSLYLLCTLTLILASETSETIDPSQKAPAADQLYGDADFIFQQDLAPAHSAKATSTCNNLENGNHWTLFLCDLKKQAITYMDPFGEEEEKKNDILMNWSSFAKAKGCSFKWSWTDVPHPRQEDGHSCGVHVLMFAQALLDGQILVEGYTSVEIPQLRAQFCYTLFNSLVYSTKCTVCWGVLTKDKVIRSIQLMLQ</sequence>
<dbReference type="Gene3D" id="3.40.395.10">
    <property type="entry name" value="Adenoviral Proteinase, Chain A"/>
    <property type="match status" value="1"/>
</dbReference>
<comment type="similarity">
    <text evidence="1">Belongs to the peptidase C48 family.</text>
</comment>
<dbReference type="AlphaFoldDB" id="A0A9W7T2Z5"/>
<dbReference type="SUPFAM" id="SSF54001">
    <property type="entry name" value="Cysteine proteinases"/>
    <property type="match status" value="1"/>
</dbReference>
<evidence type="ECO:0000256" key="2">
    <source>
        <dbReference type="ARBA" id="ARBA00022670"/>
    </source>
</evidence>
<evidence type="ECO:0000256" key="1">
    <source>
        <dbReference type="ARBA" id="ARBA00005234"/>
    </source>
</evidence>
<keyword evidence="3" id="KW-0378">Hydrolase</keyword>
<reference evidence="5" key="1">
    <citation type="submission" date="2021-02" db="EMBL/GenBank/DDBJ databases">
        <title>Comparative genomics reveals that relaxation of natural selection precedes convergent phenotypic evolution of cavefish.</title>
        <authorList>
            <person name="Peng Z."/>
        </authorList>
    </citation>
    <scope>NUCLEOTIDE SEQUENCE</scope>
    <source>
        <tissue evidence="5">Muscle</tissue>
    </source>
</reference>
<dbReference type="EMBL" id="JAFHDT010000803">
    <property type="protein sequence ID" value="KAI7789264.1"/>
    <property type="molecule type" value="Genomic_DNA"/>
</dbReference>